<dbReference type="Pfam" id="PF13545">
    <property type="entry name" value="HTH_Crp_2"/>
    <property type="match status" value="1"/>
</dbReference>
<dbReference type="InterPro" id="IPR014710">
    <property type="entry name" value="RmlC-like_jellyroll"/>
</dbReference>
<dbReference type="Gene3D" id="1.10.10.10">
    <property type="entry name" value="Winged helix-like DNA-binding domain superfamily/Winged helix DNA-binding domain"/>
    <property type="match status" value="1"/>
</dbReference>
<dbReference type="Proteomes" id="UP000250369">
    <property type="component" value="Unassembled WGS sequence"/>
</dbReference>
<evidence type="ECO:0000256" key="3">
    <source>
        <dbReference type="ARBA" id="ARBA00023159"/>
    </source>
</evidence>
<reference evidence="7 8" key="1">
    <citation type="journal article" date="2009" name="Int. J. Syst. Evol. Microbiol.">
        <title>Paenibacillus contaminans sp. nov., isolated from a contaminated laboratory plate.</title>
        <authorList>
            <person name="Chou J.H."/>
            <person name="Lee J.H."/>
            <person name="Lin M.C."/>
            <person name="Chang P.S."/>
            <person name="Arun A.B."/>
            <person name="Young C.C."/>
            <person name="Chen W.M."/>
        </authorList>
    </citation>
    <scope>NUCLEOTIDE SEQUENCE [LARGE SCALE GENOMIC DNA]</scope>
    <source>
        <strain evidence="7 8">CKOBP-6</strain>
    </source>
</reference>
<feature type="domain" description="Cyclic nucleotide-binding" evidence="5">
    <location>
        <begin position="13"/>
        <end position="133"/>
    </location>
</feature>
<dbReference type="InterPro" id="IPR018490">
    <property type="entry name" value="cNMP-bd_dom_sf"/>
</dbReference>
<dbReference type="OrthoDB" id="9812325at2"/>
<dbReference type="FunFam" id="1.10.10.10:FF:000019">
    <property type="entry name" value="Crp/Fnr family transcriptional regulator"/>
    <property type="match status" value="1"/>
</dbReference>
<dbReference type="PROSITE" id="PS00889">
    <property type="entry name" value="CNMP_BINDING_2"/>
    <property type="match status" value="1"/>
</dbReference>
<evidence type="ECO:0000313" key="8">
    <source>
        <dbReference type="Proteomes" id="UP000250369"/>
    </source>
</evidence>
<protein>
    <submittedName>
        <fullName evidence="7">Crp/Fnr family transcriptional regulator</fullName>
    </submittedName>
</protein>
<evidence type="ECO:0000259" key="5">
    <source>
        <dbReference type="PROSITE" id="PS50042"/>
    </source>
</evidence>
<evidence type="ECO:0000259" key="6">
    <source>
        <dbReference type="PROSITE" id="PS51063"/>
    </source>
</evidence>
<dbReference type="PANTHER" id="PTHR24567:SF74">
    <property type="entry name" value="HTH-TYPE TRANSCRIPTIONAL REGULATOR ARCR"/>
    <property type="match status" value="1"/>
</dbReference>
<dbReference type="CDD" id="cd00038">
    <property type="entry name" value="CAP_ED"/>
    <property type="match status" value="1"/>
</dbReference>
<dbReference type="InterPro" id="IPR036390">
    <property type="entry name" value="WH_DNA-bd_sf"/>
</dbReference>
<dbReference type="SUPFAM" id="SSF51206">
    <property type="entry name" value="cAMP-binding domain-like"/>
    <property type="match status" value="1"/>
</dbReference>
<dbReference type="PROSITE" id="PS51063">
    <property type="entry name" value="HTH_CRP_2"/>
    <property type="match status" value="1"/>
</dbReference>
<keyword evidence="1" id="KW-0805">Transcription regulation</keyword>
<dbReference type="InterPro" id="IPR018488">
    <property type="entry name" value="cNMP-bd_CS"/>
</dbReference>
<dbReference type="SUPFAM" id="SSF46785">
    <property type="entry name" value="Winged helix' DNA-binding domain"/>
    <property type="match status" value="1"/>
</dbReference>
<dbReference type="SMART" id="SM00419">
    <property type="entry name" value="HTH_CRP"/>
    <property type="match status" value="1"/>
</dbReference>
<dbReference type="Gene3D" id="2.60.120.10">
    <property type="entry name" value="Jelly Rolls"/>
    <property type="match status" value="1"/>
</dbReference>
<gene>
    <name evidence="7" type="ORF">DQG23_40300</name>
</gene>
<keyword evidence="8" id="KW-1185">Reference proteome</keyword>
<dbReference type="InterPro" id="IPR036388">
    <property type="entry name" value="WH-like_DNA-bd_sf"/>
</dbReference>
<comment type="caution">
    <text evidence="7">The sequence shown here is derived from an EMBL/GenBank/DDBJ whole genome shotgun (WGS) entry which is preliminary data.</text>
</comment>
<dbReference type="GO" id="GO:0005829">
    <property type="term" value="C:cytosol"/>
    <property type="evidence" value="ECO:0007669"/>
    <property type="project" value="TreeGrafter"/>
</dbReference>
<organism evidence="7 8">
    <name type="scientific">Paenibacillus contaminans</name>
    <dbReference type="NCBI Taxonomy" id="450362"/>
    <lineage>
        <taxon>Bacteria</taxon>
        <taxon>Bacillati</taxon>
        <taxon>Bacillota</taxon>
        <taxon>Bacilli</taxon>
        <taxon>Bacillales</taxon>
        <taxon>Paenibacillaceae</taxon>
        <taxon>Paenibacillus</taxon>
    </lineage>
</organism>
<dbReference type="GO" id="GO:0003677">
    <property type="term" value="F:DNA binding"/>
    <property type="evidence" value="ECO:0007669"/>
    <property type="project" value="UniProtKB-KW"/>
</dbReference>
<keyword evidence="3" id="KW-0010">Activator</keyword>
<dbReference type="GO" id="GO:0003700">
    <property type="term" value="F:DNA-binding transcription factor activity"/>
    <property type="evidence" value="ECO:0007669"/>
    <property type="project" value="TreeGrafter"/>
</dbReference>
<feature type="domain" description="HTH crp-type" evidence="6">
    <location>
        <begin position="147"/>
        <end position="220"/>
    </location>
</feature>
<dbReference type="Pfam" id="PF00027">
    <property type="entry name" value="cNMP_binding"/>
    <property type="match status" value="1"/>
</dbReference>
<evidence type="ECO:0000313" key="7">
    <source>
        <dbReference type="EMBL" id="RAV08889.1"/>
    </source>
</evidence>
<dbReference type="SMART" id="SM00100">
    <property type="entry name" value="cNMP"/>
    <property type="match status" value="1"/>
</dbReference>
<name>A0A329LMD4_9BACL</name>
<evidence type="ECO:0000256" key="2">
    <source>
        <dbReference type="ARBA" id="ARBA00023125"/>
    </source>
</evidence>
<sequence length="234" mass="26703">MQDMKFFLDGLPYFKDLNQQDLDELSTLFMERKYERGVDVFQEYGEGNELFFIQSGAVKIYRTDDSREIILAILGFGDLFGEMAVLQEQYPRSASAKTMEPSTFFVLKRHDFLSLINKSPQIAIRILQAALDRLRRANEFITDLTTLDARTRIARGLLRLTEKHGLRKEGGIAIDIRLTHQQIADLTGTVRETVTKVLLDMQLQEAITITKKKIIILDIGKLEQLAGAFNDGMP</sequence>
<dbReference type="InterPro" id="IPR012318">
    <property type="entry name" value="HTH_CRP"/>
</dbReference>
<dbReference type="InterPro" id="IPR000595">
    <property type="entry name" value="cNMP-bd_dom"/>
</dbReference>
<proteinExistence type="predicted"/>
<dbReference type="InterPro" id="IPR050397">
    <property type="entry name" value="Env_Response_Regulators"/>
</dbReference>
<dbReference type="AlphaFoldDB" id="A0A329LMD4"/>
<keyword evidence="4" id="KW-0804">Transcription</keyword>
<evidence type="ECO:0000256" key="1">
    <source>
        <dbReference type="ARBA" id="ARBA00023015"/>
    </source>
</evidence>
<dbReference type="EMBL" id="QMFB01000054">
    <property type="protein sequence ID" value="RAV08889.1"/>
    <property type="molecule type" value="Genomic_DNA"/>
</dbReference>
<keyword evidence="2" id="KW-0238">DNA-binding</keyword>
<evidence type="ECO:0000256" key="4">
    <source>
        <dbReference type="ARBA" id="ARBA00023163"/>
    </source>
</evidence>
<accession>A0A329LMD4</accession>
<dbReference type="RefSeq" id="WP_113036698.1">
    <property type="nucleotide sequence ID" value="NZ_QMFB01000054.1"/>
</dbReference>
<dbReference type="PROSITE" id="PS50042">
    <property type="entry name" value="CNMP_BINDING_3"/>
    <property type="match status" value="1"/>
</dbReference>
<dbReference type="PANTHER" id="PTHR24567">
    <property type="entry name" value="CRP FAMILY TRANSCRIPTIONAL REGULATORY PROTEIN"/>
    <property type="match status" value="1"/>
</dbReference>